<dbReference type="CDD" id="cd04740">
    <property type="entry name" value="DHOD_1B_like"/>
    <property type="match status" value="1"/>
</dbReference>
<reference evidence="11" key="1">
    <citation type="submission" date="2020-05" db="EMBL/GenBank/DDBJ databases">
        <authorList>
            <person name="Chiriac C."/>
            <person name="Salcher M."/>
            <person name="Ghai R."/>
            <person name="Kavagutti S V."/>
        </authorList>
    </citation>
    <scope>NUCLEOTIDE SEQUENCE</scope>
</reference>
<dbReference type="UniPathway" id="UPA00070"/>
<dbReference type="HAMAP" id="MF_00224">
    <property type="entry name" value="DHO_dh_type1"/>
    <property type="match status" value="1"/>
</dbReference>
<evidence type="ECO:0000256" key="5">
    <source>
        <dbReference type="ARBA" id="ARBA00022490"/>
    </source>
</evidence>
<feature type="domain" description="Dihydroorotate dehydrogenase catalytic" evidence="10">
    <location>
        <begin position="11"/>
        <end position="296"/>
    </location>
</feature>
<dbReference type="InterPro" id="IPR013785">
    <property type="entry name" value="Aldolase_TIM"/>
</dbReference>
<dbReference type="NCBIfam" id="NF005574">
    <property type="entry name" value="PRK07259.1"/>
    <property type="match status" value="1"/>
</dbReference>
<dbReference type="InterPro" id="IPR033888">
    <property type="entry name" value="DHOD_1B"/>
</dbReference>
<evidence type="ECO:0000256" key="4">
    <source>
        <dbReference type="ARBA" id="ARBA00008008"/>
    </source>
</evidence>
<keyword evidence="6" id="KW-0285">Flavoprotein</keyword>
<keyword evidence="8" id="KW-0665">Pyrimidine biosynthesis</keyword>
<evidence type="ECO:0000259" key="10">
    <source>
        <dbReference type="Pfam" id="PF01180"/>
    </source>
</evidence>
<dbReference type="GO" id="GO:0006207">
    <property type="term" value="P:'de novo' pyrimidine nucleobase biosynthetic process"/>
    <property type="evidence" value="ECO:0007669"/>
    <property type="project" value="InterPro"/>
</dbReference>
<comment type="similarity">
    <text evidence="4">Belongs to the dihydroorotate dehydrogenase family. Type 1 subfamily.</text>
</comment>
<sequence length="320" mass="32825">MAADRSFVTTSVKVGELELAHSIIAASGTAGHGAELSAYGDLSTLGAVVVKSLSAEAWAGNPAPRVHPIAQGMINAVGLQGSGVAHWLANDLPAMATAQAQAVVSIWGRSVEEYRRAAELLSKGLESSPYRDTVIAVEVNLSCPNLSGHGIFAHDTELSASVIATCKILQRPLWAKLSPNTDRLVDVARAVQNAGASAVTLINTVVGLVLDPQTGRPVLGNGVGGLSGRAIHPVAVRAVFDVHAAVPDLAIVGVGGVASGWDAAELMLAGASAVQVGTATFADPRSCFKIAQELEKWANERKIGVLADLTGRAHSGGIHP</sequence>
<dbReference type="InterPro" id="IPR024920">
    <property type="entry name" value="Dihydroorotate_DH_1"/>
</dbReference>
<evidence type="ECO:0000256" key="7">
    <source>
        <dbReference type="ARBA" id="ARBA00022643"/>
    </source>
</evidence>
<dbReference type="EMBL" id="CAEZSL010000223">
    <property type="protein sequence ID" value="CAB4554503.1"/>
    <property type="molecule type" value="Genomic_DNA"/>
</dbReference>
<keyword evidence="5" id="KW-0963">Cytoplasm</keyword>
<dbReference type="PANTHER" id="PTHR48109:SF1">
    <property type="entry name" value="DIHYDROOROTATE DEHYDROGENASE (FUMARATE)"/>
    <property type="match status" value="1"/>
</dbReference>
<dbReference type="GO" id="GO:0004152">
    <property type="term" value="F:dihydroorotate dehydrogenase activity"/>
    <property type="evidence" value="ECO:0007669"/>
    <property type="project" value="InterPro"/>
</dbReference>
<comment type="pathway">
    <text evidence="3">Pyrimidine metabolism; UMP biosynthesis via de novo pathway.</text>
</comment>
<keyword evidence="7" id="KW-0288">FMN</keyword>
<dbReference type="PANTHER" id="PTHR48109">
    <property type="entry name" value="DIHYDROOROTATE DEHYDROGENASE (QUINONE), MITOCHONDRIAL-RELATED"/>
    <property type="match status" value="1"/>
</dbReference>
<dbReference type="PROSITE" id="PS00912">
    <property type="entry name" value="DHODEHASE_2"/>
    <property type="match status" value="1"/>
</dbReference>
<dbReference type="PIRSF" id="PIRSF000164">
    <property type="entry name" value="DHO_oxidase"/>
    <property type="match status" value="1"/>
</dbReference>
<accession>A0A6J6CW85</accession>
<evidence type="ECO:0000256" key="2">
    <source>
        <dbReference type="ARBA" id="ARBA00004496"/>
    </source>
</evidence>
<name>A0A6J6CW85_9ZZZZ</name>
<dbReference type="InterPro" id="IPR050074">
    <property type="entry name" value="DHO_dehydrogenase"/>
</dbReference>
<keyword evidence="9" id="KW-0560">Oxidoreductase</keyword>
<evidence type="ECO:0000313" key="11">
    <source>
        <dbReference type="EMBL" id="CAB4554503.1"/>
    </source>
</evidence>
<dbReference type="SUPFAM" id="SSF51395">
    <property type="entry name" value="FMN-linked oxidoreductases"/>
    <property type="match status" value="1"/>
</dbReference>
<protein>
    <submittedName>
        <fullName evidence="11">Unannotated protein</fullName>
    </submittedName>
</protein>
<dbReference type="Pfam" id="PF01180">
    <property type="entry name" value="DHO_dh"/>
    <property type="match status" value="1"/>
</dbReference>
<comment type="subcellular location">
    <subcellularLocation>
        <location evidence="2">Cytoplasm</location>
    </subcellularLocation>
</comment>
<dbReference type="Gene3D" id="3.20.20.70">
    <property type="entry name" value="Aldolase class I"/>
    <property type="match status" value="1"/>
</dbReference>
<evidence type="ECO:0000256" key="1">
    <source>
        <dbReference type="ARBA" id="ARBA00001917"/>
    </source>
</evidence>
<dbReference type="GO" id="GO:0044205">
    <property type="term" value="P:'de novo' UMP biosynthetic process"/>
    <property type="evidence" value="ECO:0007669"/>
    <property type="project" value="UniProtKB-UniPathway"/>
</dbReference>
<gene>
    <name evidence="11" type="ORF">UFOPK1421_01506</name>
</gene>
<dbReference type="InterPro" id="IPR012135">
    <property type="entry name" value="Dihydroorotate_DH_1_2"/>
</dbReference>
<evidence type="ECO:0000256" key="6">
    <source>
        <dbReference type="ARBA" id="ARBA00022630"/>
    </source>
</evidence>
<dbReference type="GO" id="GO:0005737">
    <property type="term" value="C:cytoplasm"/>
    <property type="evidence" value="ECO:0007669"/>
    <property type="project" value="UniProtKB-SubCell"/>
</dbReference>
<organism evidence="11">
    <name type="scientific">freshwater metagenome</name>
    <dbReference type="NCBI Taxonomy" id="449393"/>
    <lineage>
        <taxon>unclassified sequences</taxon>
        <taxon>metagenomes</taxon>
        <taxon>ecological metagenomes</taxon>
    </lineage>
</organism>
<comment type="cofactor">
    <cofactor evidence="1">
        <name>FMN</name>
        <dbReference type="ChEBI" id="CHEBI:58210"/>
    </cofactor>
</comment>
<proteinExistence type="inferred from homology"/>
<dbReference type="AlphaFoldDB" id="A0A6J6CW85"/>
<evidence type="ECO:0000256" key="8">
    <source>
        <dbReference type="ARBA" id="ARBA00022975"/>
    </source>
</evidence>
<dbReference type="InterPro" id="IPR005720">
    <property type="entry name" value="Dihydroorotate_DH_cat"/>
</dbReference>
<dbReference type="InterPro" id="IPR001295">
    <property type="entry name" value="Dihydroorotate_DH_CS"/>
</dbReference>
<evidence type="ECO:0000256" key="3">
    <source>
        <dbReference type="ARBA" id="ARBA00004725"/>
    </source>
</evidence>
<evidence type="ECO:0000256" key="9">
    <source>
        <dbReference type="ARBA" id="ARBA00023002"/>
    </source>
</evidence>